<accession>A0ABX7MTQ9</accession>
<dbReference type="Gene3D" id="1.10.10.10">
    <property type="entry name" value="Winged helix-like DNA-binding domain superfamily/Winged helix DNA-binding domain"/>
    <property type="match status" value="1"/>
</dbReference>
<evidence type="ECO:0000313" key="7">
    <source>
        <dbReference type="Proteomes" id="UP000663555"/>
    </source>
</evidence>
<feature type="domain" description="HTH lysR-type" evidence="5">
    <location>
        <begin position="9"/>
        <end position="66"/>
    </location>
</feature>
<keyword evidence="4" id="KW-0804">Transcription</keyword>
<evidence type="ECO:0000313" key="6">
    <source>
        <dbReference type="EMBL" id="QSP95760.1"/>
    </source>
</evidence>
<keyword evidence="3" id="KW-0238">DNA-binding</keyword>
<dbReference type="SUPFAM" id="SSF46785">
    <property type="entry name" value="Winged helix' DNA-binding domain"/>
    <property type="match status" value="1"/>
</dbReference>
<protein>
    <submittedName>
        <fullName evidence="6">LysR family transcriptional regulator</fullName>
    </submittedName>
</protein>
<dbReference type="InterPro" id="IPR036390">
    <property type="entry name" value="WH_DNA-bd_sf"/>
</dbReference>
<dbReference type="PRINTS" id="PR00039">
    <property type="entry name" value="HTHLYSR"/>
</dbReference>
<evidence type="ECO:0000256" key="1">
    <source>
        <dbReference type="ARBA" id="ARBA00009437"/>
    </source>
</evidence>
<gene>
    <name evidence="6" type="ORF">LPB19_04945</name>
</gene>
<reference evidence="6 7" key="1">
    <citation type="submission" date="2021-03" db="EMBL/GenBank/DDBJ databases">
        <title>Genome sequencing of Marinobacter sp. LPB0319.</title>
        <authorList>
            <person name="Kim J."/>
        </authorList>
    </citation>
    <scope>NUCLEOTIDE SEQUENCE [LARGE SCALE GENOMIC DNA]</scope>
    <source>
        <strain evidence="6 7">LPB0319</strain>
    </source>
</reference>
<dbReference type="PROSITE" id="PS50931">
    <property type="entry name" value="HTH_LYSR"/>
    <property type="match status" value="1"/>
</dbReference>
<dbReference type="Pfam" id="PF03466">
    <property type="entry name" value="LysR_substrate"/>
    <property type="match status" value="1"/>
</dbReference>
<organism evidence="6 7">
    <name type="scientific">Marinobacter salinisoli</name>
    <dbReference type="NCBI Taxonomy" id="2769486"/>
    <lineage>
        <taxon>Bacteria</taxon>
        <taxon>Pseudomonadati</taxon>
        <taxon>Pseudomonadota</taxon>
        <taxon>Gammaproteobacteria</taxon>
        <taxon>Pseudomonadales</taxon>
        <taxon>Marinobacteraceae</taxon>
        <taxon>Marinobacter</taxon>
    </lineage>
</organism>
<keyword evidence="7" id="KW-1185">Reference proteome</keyword>
<dbReference type="InterPro" id="IPR000847">
    <property type="entry name" value="LysR_HTH_N"/>
</dbReference>
<dbReference type="InterPro" id="IPR005119">
    <property type="entry name" value="LysR_subst-bd"/>
</dbReference>
<dbReference type="RefSeq" id="WP_206644997.1">
    <property type="nucleotide sequence ID" value="NZ_CP071247.1"/>
</dbReference>
<dbReference type="Gene3D" id="3.40.190.10">
    <property type="entry name" value="Periplasmic binding protein-like II"/>
    <property type="match status" value="2"/>
</dbReference>
<dbReference type="Proteomes" id="UP000663555">
    <property type="component" value="Chromosome"/>
</dbReference>
<evidence type="ECO:0000256" key="2">
    <source>
        <dbReference type="ARBA" id="ARBA00023015"/>
    </source>
</evidence>
<comment type="similarity">
    <text evidence="1">Belongs to the LysR transcriptional regulatory family.</text>
</comment>
<dbReference type="EMBL" id="CP071247">
    <property type="protein sequence ID" value="QSP95760.1"/>
    <property type="molecule type" value="Genomic_DNA"/>
</dbReference>
<sequence>MPESMKHIPSTKALQAFITTARSLNITQAARSLNLTQGAISRQIASLEADLGITLFQRKARGLSMTPEAKLLLPDVMQAMDILHTAIDRITANQNSIRLKAPSCITYWLMPTLQDFQREHPEFDVELTSTTKHDVDFAIEPFDVAICYGNESLGEDGSYQWLFDEVLTPMCTADLAATLDMERPAESLSQHVLLHANAEQSDWQCWQSSLGLPPLRADRNQIFATLDMATNAALRGYGIVIGDVNLARHELDTDRLVAPFGHQVKSGKAYFLKRPSSHPSQGVETLSAFLASPPER</sequence>
<dbReference type="PANTHER" id="PTHR30537:SF74">
    <property type="entry name" value="HTH-TYPE TRANSCRIPTIONAL REGULATOR TRPI"/>
    <property type="match status" value="1"/>
</dbReference>
<dbReference type="InterPro" id="IPR036388">
    <property type="entry name" value="WH-like_DNA-bd_sf"/>
</dbReference>
<dbReference type="Pfam" id="PF00126">
    <property type="entry name" value="HTH_1"/>
    <property type="match status" value="1"/>
</dbReference>
<dbReference type="InterPro" id="IPR058163">
    <property type="entry name" value="LysR-type_TF_proteobact-type"/>
</dbReference>
<evidence type="ECO:0000256" key="3">
    <source>
        <dbReference type="ARBA" id="ARBA00023125"/>
    </source>
</evidence>
<dbReference type="SUPFAM" id="SSF53850">
    <property type="entry name" value="Periplasmic binding protein-like II"/>
    <property type="match status" value="1"/>
</dbReference>
<dbReference type="PANTHER" id="PTHR30537">
    <property type="entry name" value="HTH-TYPE TRANSCRIPTIONAL REGULATOR"/>
    <property type="match status" value="1"/>
</dbReference>
<name>A0ABX7MTQ9_9GAMM</name>
<evidence type="ECO:0000256" key="4">
    <source>
        <dbReference type="ARBA" id="ARBA00023163"/>
    </source>
</evidence>
<proteinExistence type="inferred from homology"/>
<keyword evidence="2" id="KW-0805">Transcription regulation</keyword>
<evidence type="ECO:0000259" key="5">
    <source>
        <dbReference type="PROSITE" id="PS50931"/>
    </source>
</evidence>